<dbReference type="EMBL" id="AP018823">
    <property type="protein sequence ID" value="BBF84304.1"/>
    <property type="molecule type" value="Genomic_DNA"/>
</dbReference>
<evidence type="ECO:0000256" key="3">
    <source>
        <dbReference type="ARBA" id="ARBA00013253"/>
    </source>
</evidence>
<evidence type="ECO:0000256" key="8">
    <source>
        <dbReference type="ARBA" id="ARBA00022840"/>
    </source>
</evidence>
<dbReference type="GO" id="GO:0005524">
    <property type="term" value="F:ATP binding"/>
    <property type="evidence" value="ECO:0007669"/>
    <property type="project" value="UniProtKB-KW"/>
</dbReference>
<name>A0A3G9GA31_9NEIS</name>
<dbReference type="Pfam" id="PF01288">
    <property type="entry name" value="HPPK"/>
    <property type="match status" value="1"/>
</dbReference>
<dbReference type="Proteomes" id="UP000198290">
    <property type="component" value="Chromosome"/>
</dbReference>
<comment type="pathway">
    <text evidence="1">Cofactor biosynthesis; tetrahydrofolate biosynthesis; 2-amino-4-hydroxy-6-hydroxymethyl-7,8-dihydropteridine diphosphate from 7,8-dihydroneopterin triphosphate: step 4/4.</text>
</comment>
<accession>A0A3G9GA31</accession>
<reference evidence="15" key="1">
    <citation type="journal article" date="2017" name="Biotechnol. Biofuels">
        <title>Evaluation of environmental bacterial communities as a factor affecting the growth of duckweed Lemna minor.</title>
        <authorList>
            <person name="Ishizawa H."/>
            <person name="Kuroda M."/>
            <person name="Morikawa M."/>
            <person name="Ike M."/>
        </authorList>
    </citation>
    <scope>NUCLEOTIDE SEQUENCE [LARGE SCALE GENOMIC DNA]</scope>
    <source>
        <strain evidence="15">H3</strain>
    </source>
</reference>
<keyword evidence="8" id="KW-0067">ATP-binding</keyword>
<evidence type="ECO:0000313" key="14">
    <source>
        <dbReference type="EMBL" id="BBF84304.1"/>
    </source>
</evidence>
<comment type="similarity">
    <text evidence="2">Belongs to the HPPK family.</text>
</comment>
<keyword evidence="6" id="KW-0547">Nucleotide-binding</keyword>
<dbReference type="UniPathway" id="UPA00077">
    <property type="reaction ID" value="UER00155"/>
</dbReference>
<dbReference type="GO" id="GO:0016301">
    <property type="term" value="F:kinase activity"/>
    <property type="evidence" value="ECO:0007669"/>
    <property type="project" value="UniProtKB-KW"/>
</dbReference>
<evidence type="ECO:0000259" key="13">
    <source>
        <dbReference type="PROSITE" id="PS00794"/>
    </source>
</evidence>
<comment type="function">
    <text evidence="10">Catalyzes the transfer of pyrophosphate from adenosine triphosphate (ATP) to 6-hydroxymethyl-7,8-dihydropterin, an enzymatic step in folate biosynthesis pathway.</text>
</comment>
<organism evidence="14 15">
    <name type="scientific">Aquitalea magnusonii</name>
    <dbReference type="NCBI Taxonomy" id="332411"/>
    <lineage>
        <taxon>Bacteria</taxon>
        <taxon>Pseudomonadati</taxon>
        <taxon>Pseudomonadota</taxon>
        <taxon>Betaproteobacteria</taxon>
        <taxon>Neisseriales</taxon>
        <taxon>Chromobacteriaceae</taxon>
        <taxon>Aquitalea</taxon>
    </lineage>
</organism>
<evidence type="ECO:0000256" key="1">
    <source>
        <dbReference type="ARBA" id="ARBA00005051"/>
    </source>
</evidence>
<dbReference type="InterPro" id="IPR035907">
    <property type="entry name" value="Hppk_sf"/>
</dbReference>
<dbReference type="RefSeq" id="WP_089082643.1">
    <property type="nucleotide sequence ID" value="NZ_AP018823.1"/>
</dbReference>
<dbReference type="AlphaFoldDB" id="A0A3G9GA31"/>
<reference evidence="15" key="3">
    <citation type="journal article" date="2017" name="Plant Physiol. Biochem.">
        <title>Differential oxidative and antioxidative response of duckweed Lemna minor toward plant growth promoting/inhibiting bacteria.</title>
        <authorList>
            <person name="Ishizawa H."/>
            <person name="Kuroda M."/>
            <person name="Morikawa M."/>
            <person name="Ike M."/>
        </authorList>
    </citation>
    <scope>NUCLEOTIDE SEQUENCE [LARGE SCALE GENOMIC DNA]</scope>
    <source>
        <strain evidence="15">H3</strain>
    </source>
</reference>
<keyword evidence="7 14" id="KW-0418">Kinase</keyword>
<dbReference type="STRING" id="332411.VI06_12215"/>
<evidence type="ECO:0000256" key="4">
    <source>
        <dbReference type="ARBA" id="ARBA00016218"/>
    </source>
</evidence>
<dbReference type="Gene3D" id="3.30.70.560">
    <property type="entry name" value="7,8-Dihydro-6-hydroxymethylpterin-pyrophosphokinase HPPK"/>
    <property type="match status" value="1"/>
</dbReference>
<evidence type="ECO:0000256" key="6">
    <source>
        <dbReference type="ARBA" id="ARBA00022741"/>
    </source>
</evidence>
<protein>
    <recommendedName>
        <fullName evidence="4">2-amino-4-hydroxy-6-hydroxymethyldihydropteridine pyrophosphokinase</fullName>
        <ecNumber evidence="3">2.7.6.3</ecNumber>
    </recommendedName>
    <alternativeName>
        <fullName evidence="11">6-hydroxymethyl-7,8-dihydropterin pyrophosphokinase</fullName>
    </alternativeName>
    <alternativeName>
        <fullName evidence="12">7,8-dihydro-6-hydroxymethylpterin-pyrophosphokinase</fullName>
    </alternativeName>
</protein>
<dbReference type="NCBIfam" id="TIGR01498">
    <property type="entry name" value="folK"/>
    <property type="match status" value="1"/>
</dbReference>
<reference evidence="14 15" key="2">
    <citation type="journal article" date="2017" name="Genome Announc.">
        <title>Draft genome sequence of Aquitalea magnusonii strain H3, a plant growth-promoting bacterium of duckweed Lemna minor.</title>
        <authorList>
            <person name="Ishizawa H."/>
            <person name="Kuroda M."/>
            <person name="Ike M."/>
        </authorList>
    </citation>
    <scope>NUCLEOTIDE SEQUENCE [LARGE SCALE GENOMIC DNA]</scope>
    <source>
        <strain evidence="14 15">H3</strain>
    </source>
</reference>
<evidence type="ECO:0000256" key="12">
    <source>
        <dbReference type="ARBA" id="ARBA00033413"/>
    </source>
</evidence>
<keyword evidence="9" id="KW-0289">Folate biosynthesis</keyword>
<dbReference type="InterPro" id="IPR000550">
    <property type="entry name" value="Hppk"/>
</dbReference>
<dbReference type="OrthoDB" id="9808041at2"/>
<evidence type="ECO:0000256" key="9">
    <source>
        <dbReference type="ARBA" id="ARBA00022909"/>
    </source>
</evidence>
<dbReference type="CDD" id="cd00483">
    <property type="entry name" value="HPPK"/>
    <property type="match status" value="1"/>
</dbReference>
<keyword evidence="15" id="KW-1185">Reference proteome</keyword>
<dbReference type="KEGG" id="amah:DLM_0651"/>
<gene>
    <name evidence="14" type="ORF">DLM_0651</name>
</gene>
<evidence type="ECO:0000256" key="7">
    <source>
        <dbReference type="ARBA" id="ARBA00022777"/>
    </source>
</evidence>
<dbReference type="PANTHER" id="PTHR43071:SF1">
    <property type="entry name" value="2-AMINO-4-HYDROXY-6-HYDROXYMETHYLDIHYDROPTERIDINE PYROPHOSPHOKINASE"/>
    <property type="match status" value="1"/>
</dbReference>
<dbReference type="EC" id="2.7.6.3" evidence="3"/>
<evidence type="ECO:0000256" key="10">
    <source>
        <dbReference type="ARBA" id="ARBA00029409"/>
    </source>
</evidence>
<evidence type="ECO:0000256" key="2">
    <source>
        <dbReference type="ARBA" id="ARBA00005810"/>
    </source>
</evidence>
<dbReference type="SUPFAM" id="SSF55083">
    <property type="entry name" value="6-hydroxymethyl-7,8-dihydropterin pyrophosphokinase, HPPK"/>
    <property type="match status" value="1"/>
</dbReference>
<dbReference type="GO" id="GO:0046656">
    <property type="term" value="P:folic acid biosynthetic process"/>
    <property type="evidence" value="ECO:0007669"/>
    <property type="project" value="UniProtKB-KW"/>
</dbReference>
<evidence type="ECO:0000313" key="15">
    <source>
        <dbReference type="Proteomes" id="UP000198290"/>
    </source>
</evidence>
<dbReference type="GO" id="GO:0046654">
    <property type="term" value="P:tetrahydrofolate biosynthetic process"/>
    <property type="evidence" value="ECO:0007669"/>
    <property type="project" value="UniProtKB-UniPathway"/>
</dbReference>
<sequence length="159" mass="17182">MSLAYVALGSNLEQPAEQIRAAFAALANLAGTTVLAHSSLYLTTPVGYLDQPDFINAVALLDTELSPYQLLDGLMQIEAGFGRERSFRNAPRVLDLDVLLYQDTVLDDPRLSLPHPRMHQRAFVMVPLAEIAPDQHVGAHGPAAAIAAMLDCSGVYKLV</sequence>
<dbReference type="GO" id="GO:0003848">
    <property type="term" value="F:2-amino-4-hydroxy-6-hydroxymethyldihydropteridine diphosphokinase activity"/>
    <property type="evidence" value="ECO:0007669"/>
    <property type="project" value="UniProtKB-EC"/>
</dbReference>
<dbReference type="PROSITE" id="PS00794">
    <property type="entry name" value="HPPK"/>
    <property type="match status" value="1"/>
</dbReference>
<evidence type="ECO:0000256" key="11">
    <source>
        <dbReference type="ARBA" id="ARBA00029766"/>
    </source>
</evidence>
<keyword evidence="5 14" id="KW-0808">Transferase</keyword>
<evidence type="ECO:0000256" key="5">
    <source>
        <dbReference type="ARBA" id="ARBA00022679"/>
    </source>
</evidence>
<feature type="domain" description="7,8-dihydro-6-hydroxymethylpterin-pyrophosphokinase" evidence="13">
    <location>
        <begin position="88"/>
        <end position="99"/>
    </location>
</feature>
<dbReference type="PANTHER" id="PTHR43071">
    <property type="entry name" value="2-AMINO-4-HYDROXY-6-HYDROXYMETHYLDIHYDROPTERIDINE PYROPHOSPHOKINASE"/>
    <property type="match status" value="1"/>
</dbReference>
<proteinExistence type="inferred from homology"/>